<dbReference type="KEGG" id="ccn:H924_06165"/>
<keyword evidence="3" id="KW-1185">Reference proteome</keyword>
<dbReference type="STRING" id="1121353.H924_06165"/>
<dbReference type="RefSeq" id="WP_015651108.1">
    <property type="nucleotide sequence ID" value="NC_020506.1"/>
</dbReference>
<evidence type="ECO:0000256" key="1">
    <source>
        <dbReference type="SAM" id="MobiDB-lite"/>
    </source>
</evidence>
<sequence length="55" mass="6546">MGVDRSMWKMNPERLQEHLQLKNRARQIPDKKKESKKRACRVSRRALPLFPSLSV</sequence>
<dbReference type="OrthoDB" id="4416875at2"/>
<reference evidence="2 3" key="1">
    <citation type="submission" date="2013-02" db="EMBL/GenBank/DDBJ databases">
        <title>The complete genome sequence of Corynebacterium callunae DSM 20147.</title>
        <authorList>
            <person name="Ruckert C."/>
            <person name="Albersmeier A."/>
            <person name="Kalinowski J."/>
        </authorList>
    </citation>
    <scope>NUCLEOTIDE SEQUENCE [LARGE SCALE GENOMIC DNA]</scope>
    <source>
        <strain evidence="2 3">DSM 20147</strain>
    </source>
</reference>
<feature type="region of interest" description="Disordered" evidence="1">
    <location>
        <begin position="22"/>
        <end position="42"/>
    </location>
</feature>
<evidence type="ECO:0000313" key="3">
    <source>
        <dbReference type="Proteomes" id="UP000011760"/>
    </source>
</evidence>
<evidence type="ECO:0000313" key="2">
    <source>
        <dbReference type="EMBL" id="AGG66677.1"/>
    </source>
</evidence>
<dbReference type="AlphaFoldDB" id="M1UTV7"/>
<dbReference type="HOGENOM" id="CLU_198137_0_0_11"/>
<gene>
    <name evidence="2" type="ORF">H924_06165</name>
</gene>
<organism evidence="2 3">
    <name type="scientific">Corynebacterium callunae DSM 20147</name>
    <dbReference type="NCBI Taxonomy" id="1121353"/>
    <lineage>
        <taxon>Bacteria</taxon>
        <taxon>Bacillati</taxon>
        <taxon>Actinomycetota</taxon>
        <taxon>Actinomycetes</taxon>
        <taxon>Mycobacteriales</taxon>
        <taxon>Corynebacteriaceae</taxon>
        <taxon>Corynebacterium</taxon>
    </lineage>
</organism>
<proteinExistence type="predicted"/>
<accession>M1UTV7</accession>
<dbReference type="eggNOG" id="ENOG50309TN">
    <property type="taxonomic scope" value="Bacteria"/>
</dbReference>
<dbReference type="Proteomes" id="UP000011760">
    <property type="component" value="Chromosome"/>
</dbReference>
<name>M1UTV7_9CORY</name>
<dbReference type="EMBL" id="CP004354">
    <property type="protein sequence ID" value="AGG66677.1"/>
    <property type="molecule type" value="Genomic_DNA"/>
</dbReference>
<protein>
    <submittedName>
        <fullName evidence="2">Uncharacterized protein</fullName>
    </submittedName>
</protein>